<dbReference type="GO" id="GO:0008168">
    <property type="term" value="F:methyltransferase activity"/>
    <property type="evidence" value="ECO:0007669"/>
    <property type="project" value="UniProtKB-KW"/>
</dbReference>
<dbReference type="AlphaFoldDB" id="A0AA42CD43"/>
<keyword evidence="4" id="KW-0949">S-adenosyl-L-methionine</keyword>
<dbReference type="InterPro" id="IPR003333">
    <property type="entry name" value="CMAS"/>
</dbReference>
<dbReference type="Proteomes" id="UP001165679">
    <property type="component" value="Unassembled WGS sequence"/>
</dbReference>
<evidence type="ECO:0000256" key="2">
    <source>
        <dbReference type="ARBA" id="ARBA00022603"/>
    </source>
</evidence>
<organism evidence="7 8">
    <name type="scientific">Limobrevibacterium gyesilva</name>
    <dbReference type="NCBI Taxonomy" id="2991712"/>
    <lineage>
        <taxon>Bacteria</taxon>
        <taxon>Pseudomonadati</taxon>
        <taxon>Pseudomonadota</taxon>
        <taxon>Alphaproteobacteria</taxon>
        <taxon>Acetobacterales</taxon>
        <taxon>Acetobacteraceae</taxon>
        <taxon>Limobrevibacterium</taxon>
    </lineage>
</organism>
<dbReference type="GO" id="GO:0032259">
    <property type="term" value="P:methylation"/>
    <property type="evidence" value="ECO:0007669"/>
    <property type="project" value="UniProtKB-KW"/>
</dbReference>
<accession>A0AA42CD43</accession>
<protein>
    <submittedName>
        <fullName evidence="7">Cyclopropane-fatty-acyl-phospholipid synthase family protein</fullName>
    </submittedName>
</protein>
<reference evidence="7" key="1">
    <citation type="submission" date="2022-09" db="EMBL/GenBank/DDBJ databases">
        <title>Rhodovastum sp. nov. RN2-1 isolated from soil in Seongnam, South Korea.</title>
        <authorList>
            <person name="Le N.T."/>
        </authorList>
    </citation>
    <scope>NUCLEOTIDE SEQUENCE</scope>
    <source>
        <strain evidence="7">RN2-1</strain>
    </source>
</reference>
<keyword evidence="8" id="KW-1185">Reference proteome</keyword>
<dbReference type="PANTHER" id="PTHR43667:SF2">
    <property type="entry name" value="FATTY ACID C-METHYL TRANSFERASE"/>
    <property type="match status" value="1"/>
</dbReference>
<sequence>MSATEAISEPSASPPRDRRLRSALHLAGLIRTGTLTVVMPDGSSHRVAATESPAATVVLKHPRAIRRLLARGSLGLAEAYVDGLWDSPDLRGVMAVAVANAAEWEPVLRGHPWARRISHALHTLRPPSGGSARRNIVESYDLGNDFYAAWLDPTMTFSAAYFGGSGVTLEAAQLRKIHRLCQLLRLRPGMRLLEIGCGWGSFAEVAARDYGASVLGITLSPTQLAYAQRRIAQAGLSHRVELRLQDCRDVTGSFDRIASIEMFEATGDRFWPDYCGVIRDRLRKNGVAGLQVITIADPLFDQYRQGTDFVQRHIFPGSMLPSKRRLRQAIGRAGLAWGQEFWFGRDYAETLSHWQDAFQAAWPRIVATTSLNRRPCDERFKRLWEYHLAYCETGFRAGWADVGQILIAPNA</sequence>
<dbReference type="RefSeq" id="WP_264713036.1">
    <property type="nucleotide sequence ID" value="NZ_JAPDNT010000003.1"/>
</dbReference>
<reference evidence="7" key="2">
    <citation type="submission" date="2022-10" db="EMBL/GenBank/DDBJ databases">
        <authorList>
            <person name="Trinh H.N."/>
        </authorList>
    </citation>
    <scope>NUCLEOTIDE SEQUENCE</scope>
    <source>
        <strain evidence="7">RN2-1</strain>
    </source>
</reference>
<dbReference type="PANTHER" id="PTHR43667">
    <property type="entry name" value="CYCLOPROPANE-FATTY-ACYL-PHOSPHOLIPID SYNTHASE"/>
    <property type="match status" value="1"/>
</dbReference>
<dbReference type="GO" id="GO:0008610">
    <property type="term" value="P:lipid biosynthetic process"/>
    <property type="evidence" value="ECO:0007669"/>
    <property type="project" value="InterPro"/>
</dbReference>
<dbReference type="SUPFAM" id="SSF53335">
    <property type="entry name" value="S-adenosyl-L-methionine-dependent methyltransferases"/>
    <property type="match status" value="1"/>
</dbReference>
<dbReference type="InterPro" id="IPR050723">
    <property type="entry name" value="CFA/CMAS"/>
</dbReference>
<proteinExistence type="inferred from homology"/>
<dbReference type="PIRSF" id="PIRSF003085">
    <property type="entry name" value="CMAS"/>
    <property type="match status" value="1"/>
</dbReference>
<evidence type="ECO:0000256" key="5">
    <source>
        <dbReference type="ARBA" id="ARBA00023098"/>
    </source>
</evidence>
<evidence type="ECO:0000256" key="4">
    <source>
        <dbReference type="ARBA" id="ARBA00022691"/>
    </source>
</evidence>
<evidence type="ECO:0000256" key="3">
    <source>
        <dbReference type="ARBA" id="ARBA00022679"/>
    </source>
</evidence>
<keyword evidence="5" id="KW-0443">Lipid metabolism</keyword>
<evidence type="ECO:0000256" key="1">
    <source>
        <dbReference type="ARBA" id="ARBA00010815"/>
    </source>
</evidence>
<dbReference type="EMBL" id="JAPDNT010000003">
    <property type="protein sequence ID" value="MCW3474408.1"/>
    <property type="molecule type" value="Genomic_DNA"/>
</dbReference>
<comment type="caution">
    <text evidence="7">The sequence shown here is derived from an EMBL/GenBank/DDBJ whole genome shotgun (WGS) entry which is preliminary data.</text>
</comment>
<name>A0AA42CD43_9PROT</name>
<gene>
    <name evidence="7" type="ORF">OL599_07415</name>
</gene>
<dbReference type="Pfam" id="PF02353">
    <property type="entry name" value="CMAS"/>
    <property type="match status" value="1"/>
</dbReference>
<evidence type="ECO:0000313" key="7">
    <source>
        <dbReference type="EMBL" id="MCW3474408.1"/>
    </source>
</evidence>
<keyword evidence="2" id="KW-0489">Methyltransferase</keyword>
<evidence type="ECO:0000313" key="8">
    <source>
        <dbReference type="Proteomes" id="UP001165679"/>
    </source>
</evidence>
<evidence type="ECO:0000256" key="6">
    <source>
        <dbReference type="PIRSR" id="PIRSR003085-1"/>
    </source>
</evidence>
<dbReference type="Gene3D" id="3.40.50.150">
    <property type="entry name" value="Vaccinia Virus protein VP39"/>
    <property type="match status" value="1"/>
</dbReference>
<dbReference type="InterPro" id="IPR029063">
    <property type="entry name" value="SAM-dependent_MTases_sf"/>
</dbReference>
<feature type="active site" evidence="6">
    <location>
        <position position="391"/>
    </location>
</feature>
<comment type="similarity">
    <text evidence="1">Belongs to the CFA/CMAS family.</text>
</comment>
<dbReference type="CDD" id="cd02440">
    <property type="entry name" value="AdoMet_MTases"/>
    <property type="match status" value="1"/>
</dbReference>
<keyword evidence="3" id="KW-0808">Transferase</keyword>